<evidence type="ECO:0000256" key="3">
    <source>
        <dbReference type="SAM" id="Coils"/>
    </source>
</evidence>
<protein>
    <submittedName>
        <fullName evidence="5">Response regulator</fullName>
    </submittedName>
</protein>
<proteinExistence type="predicted"/>
<accession>A0ABV5ZEE0</accession>
<dbReference type="RefSeq" id="WP_027312805.1">
    <property type="nucleotide sequence ID" value="NZ_JBHLZN010000005.1"/>
</dbReference>
<evidence type="ECO:0000256" key="2">
    <source>
        <dbReference type="PROSITE-ProRule" id="PRU00339"/>
    </source>
</evidence>
<evidence type="ECO:0000313" key="5">
    <source>
        <dbReference type="EMBL" id="MFB9887652.1"/>
    </source>
</evidence>
<feature type="coiled-coil region" evidence="3">
    <location>
        <begin position="473"/>
        <end position="504"/>
    </location>
</feature>
<dbReference type="SUPFAM" id="SSF52172">
    <property type="entry name" value="CheY-like"/>
    <property type="match status" value="1"/>
</dbReference>
<evidence type="ECO:0000259" key="4">
    <source>
        <dbReference type="PROSITE" id="PS50110"/>
    </source>
</evidence>
<dbReference type="Proteomes" id="UP001589628">
    <property type="component" value="Unassembled WGS sequence"/>
</dbReference>
<keyword evidence="6" id="KW-1185">Reference proteome</keyword>
<keyword evidence="2" id="KW-0802">TPR repeat</keyword>
<dbReference type="InterPro" id="IPR011006">
    <property type="entry name" value="CheY-like_superfamily"/>
</dbReference>
<dbReference type="InterPro" id="IPR019734">
    <property type="entry name" value="TPR_rpt"/>
</dbReference>
<keyword evidence="3" id="KW-0175">Coiled coil</keyword>
<dbReference type="Gene3D" id="1.25.40.10">
    <property type="entry name" value="Tetratricopeptide repeat domain"/>
    <property type="match status" value="2"/>
</dbReference>
<comment type="caution">
    <text evidence="5">The sequence shown here is derived from an EMBL/GenBank/DDBJ whole genome shotgun (WGS) entry which is preliminary data.</text>
</comment>
<comment type="caution">
    <text evidence="1">Lacks conserved residue(s) required for the propagation of feature annotation.</text>
</comment>
<dbReference type="Pfam" id="PF00072">
    <property type="entry name" value="Response_reg"/>
    <property type="match status" value="1"/>
</dbReference>
<dbReference type="InterPro" id="IPR001789">
    <property type="entry name" value="Sig_transdc_resp-reg_receiver"/>
</dbReference>
<dbReference type="SMART" id="SM00448">
    <property type="entry name" value="REC"/>
    <property type="match status" value="1"/>
</dbReference>
<dbReference type="SUPFAM" id="SSF48452">
    <property type="entry name" value="TPR-like"/>
    <property type="match status" value="1"/>
</dbReference>
<dbReference type="EMBL" id="JBHLZN010000005">
    <property type="protein sequence ID" value="MFB9887652.1"/>
    <property type="molecule type" value="Genomic_DNA"/>
</dbReference>
<dbReference type="Pfam" id="PF13432">
    <property type="entry name" value="TPR_16"/>
    <property type="match status" value="1"/>
</dbReference>
<feature type="domain" description="Response regulatory" evidence="4">
    <location>
        <begin position="6"/>
        <end position="125"/>
    </location>
</feature>
<dbReference type="InterPro" id="IPR011990">
    <property type="entry name" value="TPR-like_helical_dom_sf"/>
</dbReference>
<gene>
    <name evidence="5" type="ORF">ACFFLH_14615</name>
</gene>
<name>A0ABV5ZEE0_9GAMM</name>
<sequence length="525" mass="60761">MLNKKKVLFIDSNGNMRFTMKSMLRSLGIEHLETQAPAPSLLKHIQNQHYDFVIVSHNEQDRLNGIRLLEEARYHNTLPEHTAWILLVADTAKDLIIHVIDSYPDDILTKPFTANELQRRLESLAHRQDSLKPLWDLLRQKRTRAALALCDKVDENHQNYLYIQQVKARLLMANRRHLQAAHLLSELLKQYPRNDLGLMLSYCLFCAQEYEQSITTLGELLAQSPLLLGGYDLLSKNYLMQGDVFKARYWLQWAVSLSARSILRLQQLGYYAFLNTELDVAEPVLQKAVKLAEDTIFDNKHPILQLADIGRYKVEQGDAWQQQEKELVEWLRLAHKRFPDDKALEVESAWLKGQFYKNAKQMVMAEQFLSEAEKLAGERGISIPVNVWQAPPDLPARWVQNMPEDPELIEQASLEQLLYRGRLAYQAGHLGQALSHYAEVLQNQPEHADAMLNMTQLFIEAARDSSYQRDKRLQRAKQYAVHLNKKHEELSNRQRNRLRALQALLDSPIEELPQGSLGDLLWEGV</sequence>
<organism evidence="5 6">
    <name type="scientific">Balneatrix alpica</name>
    <dbReference type="NCBI Taxonomy" id="75684"/>
    <lineage>
        <taxon>Bacteria</taxon>
        <taxon>Pseudomonadati</taxon>
        <taxon>Pseudomonadota</taxon>
        <taxon>Gammaproteobacteria</taxon>
        <taxon>Oceanospirillales</taxon>
        <taxon>Balneatrichaceae</taxon>
        <taxon>Balneatrix</taxon>
    </lineage>
</organism>
<reference evidence="5 6" key="1">
    <citation type="submission" date="2024-09" db="EMBL/GenBank/DDBJ databases">
        <authorList>
            <person name="Sun Q."/>
            <person name="Mori K."/>
        </authorList>
    </citation>
    <scope>NUCLEOTIDE SEQUENCE [LARGE SCALE GENOMIC DNA]</scope>
    <source>
        <strain evidence="5 6">ATCC 51285</strain>
    </source>
</reference>
<feature type="repeat" description="TPR" evidence="2">
    <location>
        <begin position="414"/>
        <end position="447"/>
    </location>
</feature>
<evidence type="ECO:0000313" key="6">
    <source>
        <dbReference type="Proteomes" id="UP001589628"/>
    </source>
</evidence>
<evidence type="ECO:0000256" key="1">
    <source>
        <dbReference type="PROSITE-ProRule" id="PRU00169"/>
    </source>
</evidence>
<dbReference type="PROSITE" id="PS50005">
    <property type="entry name" value="TPR"/>
    <property type="match status" value="1"/>
</dbReference>
<dbReference type="Gene3D" id="3.40.50.2300">
    <property type="match status" value="1"/>
</dbReference>
<dbReference type="PROSITE" id="PS50110">
    <property type="entry name" value="RESPONSE_REGULATORY"/>
    <property type="match status" value="1"/>
</dbReference>